<dbReference type="Pfam" id="PF23247">
    <property type="entry name" value="LRR_RPS2"/>
    <property type="match status" value="1"/>
</dbReference>
<evidence type="ECO:0000259" key="2">
    <source>
        <dbReference type="Pfam" id="PF23247"/>
    </source>
</evidence>
<dbReference type="Proteomes" id="UP000467840">
    <property type="component" value="Chromosome 10"/>
</dbReference>
<reference evidence="3 4" key="1">
    <citation type="journal article" date="2020" name="Mol. Plant">
        <title>The Chromosome-Based Rubber Tree Genome Provides New Insights into Spurge Genome Evolution and Rubber Biosynthesis.</title>
        <authorList>
            <person name="Liu J."/>
            <person name="Shi C."/>
            <person name="Shi C.C."/>
            <person name="Li W."/>
            <person name="Zhang Q.J."/>
            <person name="Zhang Y."/>
            <person name="Li K."/>
            <person name="Lu H.F."/>
            <person name="Shi C."/>
            <person name="Zhu S.T."/>
            <person name="Xiao Z.Y."/>
            <person name="Nan H."/>
            <person name="Yue Y."/>
            <person name="Zhu X.G."/>
            <person name="Wu Y."/>
            <person name="Hong X.N."/>
            <person name="Fan G.Y."/>
            <person name="Tong Y."/>
            <person name="Zhang D."/>
            <person name="Mao C.L."/>
            <person name="Liu Y.L."/>
            <person name="Hao S.J."/>
            <person name="Liu W.Q."/>
            <person name="Lv M.Q."/>
            <person name="Zhang H.B."/>
            <person name="Liu Y."/>
            <person name="Hu-Tang G.R."/>
            <person name="Wang J.P."/>
            <person name="Wang J.H."/>
            <person name="Sun Y.H."/>
            <person name="Ni S.B."/>
            <person name="Chen W.B."/>
            <person name="Zhang X.C."/>
            <person name="Jiao Y.N."/>
            <person name="Eichler E.E."/>
            <person name="Li G.H."/>
            <person name="Liu X."/>
            <person name="Gao L.Z."/>
        </authorList>
    </citation>
    <scope>NUCLEOTIDE SEQUENCE [LARGE SCALE GENOMIC DNA]</scope>
    <source>
        <strain evidence="4">cv. GT1</strain>
        <tissue evidence="3">Leaf</tissue>
    </source>
</reference>
<dbReference type="AlphaFoldDB" id="A0A6A6N002"/>
<feature type="domain" description="Disease resistance protein At4g27190-like leucine-rich repeats" evidence="2">
    <location>
        <begin position="336"/>
        <end position="418"/>
    </location>
</feature>
<keyword evidence="4" id="KW-1185">Reference proteome</keyword>
<dbReference type="InterPro" id="IPR032675">
    <property type="entry name" value="LRR_dom_sf"/>
</dbReference>
<dbReference type="PANTHER" id="PTHR33463">
    <property type="entry name" value="NB-ARC DOMAIN-CONTAINING PROTEIN-RELATED"/>
    <property type="match status" value="1"/>
</dbReference>
<dbReference type="InterPro" id="IPR057135">
    <property type="entry name" value="At4g27190-like_LRR"/>
</dbReference>
<dbReference type="SUPFAM" id="SSF52058">
    <property type="entry name" value="L domain-like"/>
    <property type="match status" value="1"/>
</dbReference>
<evidence type="ECO:0000313" key="3">
    <source>
        <dbReference type="EMBL" id="KAF2318707.1"/>
    </source>
</evidence>
<evidence type="ECO:0000256" key="1">
    <source>
        <dbReference type="ARBA" id="ARBA00022821"/>
    </source>
</evidence>
<dbReference type="Gene3D" id="3.80.10.10">
    <property type="entry name" value="Ribonuclease Inhibitor"/>
    <property type="match status" value="2"/>
</dbReference>
<evidence type="ECO:0000313" key="4">
    <source>
        <dbReference type="Proteomes" id="UP000467840"/>
    </source>
</evidence>
<proteinExistence type="predicted"/>
<sequence length="433" mass="49872">MCRFAPFNCYSCKSFKNRDLKEWKVALDELSMVDNKGIQAKVYSALELSCNHLATDELKSFFLLCAQIANGDIQIRELLLYNSDRNGYVKMHDIVRDALSIASKSQHLFTFRDKIESKKWPNRDLRNCSRISLPHCEIHELPERLECPELEFLVLGKEVNIYWKGPPDLKISDLFFEGITKLKVLHFTGMCLWPLPPSLGYLTNLLTLCLDQCELRDPSVICELKKLEILSFRGSNIEQLPREIAHLPGLKLLDLSYCLMLKVIPANVISRLSLEELYMRESFCRWELQGLINSNNASLAELKNLSSLTTLEIDVPHAKMLPKIYSLTYFPKSWKGSFTKLRKLEVGRCNGLKNLFSFSMVRNLSQLQEMRVIDCENLEEIVIDQSGFGEDNVEVAEFSQLRSLELDSLPLLKSFCFKVKASTNEMEDRMKLC</sequence>
<dbReference type="PANTHER" id="PTHR33463:SF181">
    <property type="entry name" value="AAA+ ATPASE DOMAIN-CONTAINING PROTEIN"/>
    <property type="match status" value="1"/>
</dbReference>
<name>A0A6A6N002_HEVBR</name>
<comment type="caution">
    <text evidence="3">The sequence shown here is derived from an EMBL/GenBank/DDBJ whole genome shotgun (WGS) entry which is preliminary data.</text>
</comment>
<organism evidence="3 4">
    <name type="scientific">Hevea brasiliensis</name>
    <name type="common">Para rubber tree</name>
    <name type="synonym">Siphonia brasiliensis</name>
    <dbReference type="NCBI Taxonomy" id="3981"/>
    <lineage>
        <taxon>Eukaryota</taxon>
        <taxon>Viridiplantae</taxon>
        <taxon>Streptophyta</taxon>
        <taxon>Embryophyta</taxon>
        <taxon>Tracheophyta</taxon>
        <taxon>Spermatophyta</taxon>
        <taxon>Magnoliopsida</taxon>
        <taxon>eudicotyledons</taxon>
        <taxon>Gunneridae</taxon>
        <taxon>Pentapetalae</taxon>
        <taxon>rosids</taxon>
        <taxon>fabids</taxon>
        <taxon>Malpighiales</taxon>
        <taxon>Euphorbiaceae</taxon>
        <taxon>Crotonoideae</taxon>
        <taxon>Micrandreae</taxon>
        <taxon>Hevea</taxon>
    </lineage>
</organism>
<dbReference type="InterPro" id="IPR050905">
    <property type="entry name" value="Plant_NBS-LRR"/>
</dbReference>
<protein>
    <recommendedName>
        <fullName evidence="2">Disease resistance protein At4g27190-like leucine-rich repeats domain-containing protein</fullName>
    </recommendedName>
</protein>
<dbReference type="EMBL" id="JAAGAX010000003">
    <property type="protein sequence ID" value="KAF2318707.1"/>
    <property type="molecule type" value="Genomic_DNA"/>
</dbReference>
<keyword evidence="1" id="KW-0611">Plant defense</keyword>
<accession>A0A6A6N002</accession>
<gene>
    <name evidence="3" type="ORF">GH714_010227</name>
</gene>